<sequence>MPANAPQLQKQRKEALLNAALKEFAEVGYEQASTNRIARDAGISKPLMFHYVGNKQQLFLFVYEYFSDLLNKEYYRQLDRTEPDLIKRLHGAYLIQLRLLYAYPWVFDFFKMSAGMDIQLFDEDIQQKLIKRKTEDCPNLFEQYDRSLFLLPQEDATCIQILYCSCKGFQDLMLDKIRTMQPAKLCISSLEKDLDIFFMGLRRLMYKDNGIEAPHADDE</sequence>
<dbReference type="InterPro" id="IPR023772">
    <property type="entry name" value="DNA-bd_HTH_TetR-type_CS"/>
</dbReference>
<feature type="DNA-binding region" description="H-T-H motif" evidence="2">
    <location>
        <begin position="33"/>
        <end position="52"/>
    </location>
</feature>
<dbReference type="AlphaFoldDB" id="A0A3E2VXR9"/>
<dbReference type="PANTHER" id="PTHR30328">
    <property type="entry name" value="TRANSCRIPTIONAL REPRESSOR"/>
    <property type="match status" value="1"/>
</dbReference>
<accession>A0A3E2VXR9</accession>
<dbReference type="InterPro" id="IPR001647">
    <property type="entry name" value="HTH_TetR"/>
</dbReference>
<dbReference type="PROSITE" id="PS01081">
    <property type="entry name" value="HTH_TETR_1"/>
    <property type="match status" value="1"/>
</dbReference>
<gene>
    <name evidence="4" type="ORF">DXA38_07970</name>
</gene>
<evidence type="ECO:0000256" key="1">
    <source>
        <dbReference type="ARBA" id="ARBA00023125"/>
    </source>
</evidence>
<dbReference type="Proteomes" id="UP000260025">
    <property type="component" value="Unassembled WGS sequence"/>
</dbReference>
<dbReference type="Gene3D" id="1.10.357.10">
    <property type="entry name" value="Tetracycline Repressor, domain 2"/>
    <property type="match status" value="1"/>
</dbReference>
<dbReference type="GO" id="GO:0006355">
    <property type="term" value="P:regulation of DNA-templated transcription"/>
    <property type="evidence" value="ECO:0007669"/>
    <property type="project" value="UniProtKB-ARBA"/>
</dbReference>
<protein>
    <submittedName>
        <fullName evidence="4">TetR/AcrR family transcriptional regulator</fullName>
    </submittedName>
</protein>
<dbReference type="RefSeq" id="WP_117442721.1">
    <property type="nucleotide sequence ID" value="NZ_JAJFEN010000030.1"/>
</dbReference>
<feature type="domain" description="HTH tetR-type" evidence="3">
    <location>
        <begin position="10"/>
        <end position="70"/>
    </location>
</feature>
<dbReference type="InterPro" id="IPR050109">
    <property type="entry name" value="HTH-type_TetR-like_transc_reg"/>
</dbReference>
<dbReference type="PROSITE" id="PS50977">
    <property type="entry name" value="HTH_TETR_2"/>
    <property type="match status" value="1"/>
</dbReference>
<reference evidence="4 5" key="1">
    <citation type="submission" date="2018-08" db="EMBL/GenBank/DDBJ databases">
        <title>A genome reference for cultivated species of the human gut microbiota.</title>
        <authorList>
            <person name="Zou Y."/>
            <person name="Xue W."/>
            <person name="Luo G."/>
        </authorList>
    </citation>
    <scope>NUCLEOTIDE SEQUENCE [LARGE SCALE GENOMIC DNA]</scope>
    <source>
        <strain evidence="4 5">OF01-2LB</strain>
    </source>
</reference>
<dbReference type="Pfam" id="PF00440">
    <property type="entry name" value="TetR_N"/>
    <property type="match status" value="1"/>
</dbReference>
<dbReference type="PANTHER" id="PTHR30328:SF54">
    <property type="entry name" value="HTH-TYPE TRANSCRIPTIONAL REPRESSOR SCO4008"/>
    <property type="match status" value="1"/>
</dbReference>
<comment type="caution">
    <text evidence="4">The sequence shown here is derived from an EMBL/GenBank/DDBJ whole genome shotgun (WGS) entry which is preliminary data.</text>
</comment>
<organism evidence="4 5">
    <name type="scientific">Clostridium innocuum</name>
    <dbReference type="NCBI Taxonomy" id="1522"/>
    <lineage>
        <taxon>Bacteria</taxon>
        <taxon>Bacillati</taxon>
        <taxon>Bacillota</taxon>
        <taxon>Clostridia</taxon>
        <taxon>Eubacteriales</taxon>
        <taxon>Clostridiaceae</taxon>
        <taxon>Clostridium</taxon>
    </lineage>
</organism>
<dbReference type="Gene3D" id="1.10.10.60">
    <property type="entry name" value="Homeodomain-like"/>
    <property type="match status" value="1"/>
</dbReference>
<evidence type="ECO:0000259" key="3">
    <source>
        <dbReference type="PROSITE" id="PS50977"/>
    </source>
</evidence>
<name>A0A3E2VXR9_CLOIN</name>
<evidence type="ECO:0000256" key="2">
    <source>
        <dbReference type="PROSITE-ProRule" id="PRU00335"/>
    </source>
</evidence>
<dbReference type="PRINTS" id="PR00455">
    <property type="entry name" value="HTHTETR"/>
</dbReference>
<evidence type="ECO:0000313" key="5">
    <source>
        <dbReference type="Proteomes" id="UP000260025"/>
    </source>
</evidence>
<dbReference type="EMBL" id="QVEV01000009">
    <property type="protein sequence ID" value="RGC16254.1"/>
    <property type="molecule type" value="Genomic_DNA"/>
</dbReference>
<dbReference type="SUPFAM" id="SSF46689">
    <property type="entry name" value="Homeodomain-like"/>
    <property type="match status" value="1"/>
</dbReference>
<evidence type="ECO:0000313" key="4">
    <source>
        <dbReference type="EMBL" id="RGC16254.1"/>
    </source>
</evidence>
<dbReference type="GO" id="GO:0003677">
    <property type="term" value="F:DNA binding"/>
    <property type="evidence" value="ECO:0007669"/>
    <property type="project" value="UniProtKB-UniRule"/>
</dbReference>
<proteinExistence type="predicted"/>
<dbReference type="OrthoDB" id="494991at2"/>
<keyword evidence="1 2" id="KW-0238">DNA-binding</keyword>
<dbReference type="InterPro" id="IPR009057">
    <property type="entry name" value="Homeodomain-like_sf"/>
</dbReference>